<evidence type="ECO:0000313" key="3">
    <source>
        <dbReference type="Proteomes" id="UP001163726"/>
    </source>
</evidence>
<keyword evidence="1" id="KW-0472">Membrane</keyword>
<gene>
    <name evidence="2" type="ORF">OLW01_00495</name>
</gene>
<evidence type="ECO:0000313" key="2">
    <source>
        <dbReference type="EMBL" id="WAJ70329.1"/>
    </source>
</evidence>
<protein>
    <submittedName>
        <fullName evidence="2">Uncharacterized protein</fullName>
    </submittedName>
</protein>
<evidence type="ECO:0000256" key="1">
    <source>
        <dbReference type="SAM" id="Phobius"/>
    </source>
</evidence>
<dbReference type="RefSeq" id="WP_268074631.1">
    <property type="nucleotide sequence ID" value="NZ_CP109965.1"/>
</dbReference>
<feature type="transmembrane region" description="Helical" evidence="1">
    <location>
        <begin position="79"/>
        <end position="100"/>
    </location>
</feature>
<name>A0ABY7ALI0_9ALTE</name>
<feature type="transmembrane region" description="Helical" evidence="1">
    <location>
        <begin position="106"/>
        <end position="139"/>
    </location>
</feature>
<accession>A0ABY7ALI0</accession>
<organism evidence="2 3">
    <name type="scientific">Catenovulum adriaticum</name>
    <dbReference type="NCBI Taxonomy" id="2984846"/>
    <lineage>
        <taxon>Bacteria</taxon>
        <taxon>Pseudomonadati</taxon>
        <taxon>Pseudomonadota</taxon>
        <taxon>Gammaproteobacteria</taxon>
        <taxon>Alteromonadales</taxon>
        <taxon>Alteromonadaceae</taxon>
        <taxon>Catenovulum</taxon>
    </lineage>
</organism>
<dbReference type="EMBL" id="CP109965">
    <property type="protein sequence ID" value="WAJ70329.1"/>
    <property type="molecule type" value="Genomic_DNA"/>
</dbReference>
<feature type="transmembrane region" description="Helical" evidence="1">
    <location>
        <begin position="6"/>
        <end position="23"/>
    </location>
</feature>
<dbReference type="Proteomes" id="UP001163726">
    <property type="component" value="Chromosome"/>
</dbReference>
<sequence length="157" mass="18822">MSKVIYIKELIFITIFICIFTYISQTLMVELLNNENYYHVQYQNMSSDGIINELEYERLKKLEKTFVQDNKAKTERFQAYAFFQFFNVLTFTLVIFFAYLKLKISIPIPISTVLVLFISLFIYENTITIIFWTLIYYFSSLLGQKRKIRLMNSKSIE</sequence>
<proteinExistence type="predicted"/>
<keyword evidence="1" id="KW-1133">Transmembrane helix</keyword>
<reference evidence="2" key="1">
    <citation type="submission" date="2022-10" db="EMBL/GenBank/DDBJ databases">
        <title>Catenovulum adriacola sp. nov. isolated in the Harbour of Susak.</title>
        <authorList>
            <person name="Schoch T."/>
            <person name="Reich S.J."/>
            <person name="Stoeferle S."/>
            <person name="Flaiz M."/>
            <person name="Kazda M."/>
            <person name="Riedel C.U."/>
            <person name="Duerre P."/>
        </authorList>
    </citation>
    <scope>NUCLEOTIDE SEQUENCE</scope>
    <source>
        <strain evidence="2">TS8</strain>
    </source>
</reference>
<keyword evidence="1" id="KW-0812">Transmembrane</keyword>
<keyword evidence="3" id="KW-1185">Reference proteome</keyword>